<evidence type="ECO:0000313" key="2">
    <source>
        <dbReference type="Proteomes" id="UP000252519"/>
    </source>
</evidence>
<reference evidence="1 2" key="1">
    <citation type="submission" date="2014-10" db="EMBL/GenBank/DDBJ databases">
        <title>Draft genome of the hookworm Ancylostoma caninum.</title>
        <authorList>
            <person name="Mitreva M."/>
        </authorList>
    </citation>
    <scope>NUCLEOTIDE SEQUENCE [LARGE SCALE GENOMIC DNA]</scope>
    <source>
        <strain evidence="1 2">Baltimore</strain>
    </source>
</reference>
<comment type="caution">
    <text evidence="1">The sequence shown here is derived from an EMBL/GenBank/DDBJ whole genome shotgun (WGS) entry which is preliminary data.</text>
</comment>
<organism evidence="1 2">
    <name type="scientific">Ancylostoma caninum</name>
    <name type="common">Dog hookworm</name>
    <dbReference type="NCBI Taxonomy" id="29170"/>
    <lineage>
        <taxon>Eukaryota</taxon>
        <taxon>Metazoa</taxon>
        <taxon>Ecdysozoa</taxon>
        <taxon>Nematoda</taxon>
        <taxon>Chromadorea</taxon>
        <taxon>Rhabditida</taxon>
        <taxon>Rhabditina</taxon>
        <taxon>Rhabditomorpha</taxon>
        <taxon>Strongyloidea</taxon>
        <taxon>Ancylostomatidae</taxon>
        <taxon>Ancylostomatinae</taxon>
        <taxon>Ancylostoma</taxon>
    </lineage>
</organism>
<dbReference type="EMBL" id="JOJR01000021">
    <property type="protein sequence ID" value="RCN50626.1"/>
    <property type="molecule type" value="Genomic_DNA"/>
</dbReference>
<gene>
    <name evidence="1" type="ORF">ANCCAN_03239</name>
</gene>
<name>A0A368H1Z4_ANCCA</name>
<evidence type="ECO:0000313" key="1">
    <source>
        <dbReference type="EMBL" id="RCN50626.1"/>
    </source>
</evidence>
<proteinExistence type="predicted"/>
<protein>
    <submittedName>
        <fullName evidence="1">Uncharacterized protein</fullName>
    </submittedName>
</protein>
<sequence>MGSGVTSHDLVPSSTVFPEIFIAKEVANSAAPVAASHAVAVAMASGQKPTIAVETAKTKDSLELGHQSELPSTAVLHLGGDAHGMIKAIR</sequence>
<dbReference type="Proteomes" id="UP000252519">
    <property type="component" value="Unassembled WGS sequence"/>
</dbReference>
<dbReference type="AlphaFoldDB" id="A0A368H1Z4"/>
<keyword evidence="2" id="KW-1185">Reference proteome</keyword>
<accession>A0A368H1Z4</accession>